<dbReference type="EMBL" id="CP003360">
    <property type="protein sequence ID" value="AFM23464.1"/>
    <property type="molecule type" value="Genomic_DNA"/>
</dbReference>
<dbReference type="Proteomes" id="UP000006055">
    <property type="component" value="Chromosome"/>
</dbReference>
<dbReference type="HOGENOM" id="CLU_2381507_0_0_7"/>
<reference evidence="3" key="1">
    <citation type="submission" date="2012-06" db="EMBL/GenBank/DDBJ databases">
        <title>Complete sequence of chromosome of Desulfomonile tiedjei DSM 6799.</title>
        <authorList>
            <person name="Lucas S."/>
            <person name="Copeland A."/>
            <person name="Lapidus A."/>
            <person name="Glavina del Rio T."/>
            <person name="Dalin E."/>
            <person name="Tice H."/>
            <person name="Bruce D."/>
            <person name="Goodwin L."/>
            <person name="Pitluck S."/>
            <person name="Peters L."/>
            <person name="Ovchinnikova G."/>
            <person name="Zeytun A."/>
            <person name="Lu M."/>
            <person name="Kyrpides N."/>
            <person name="Mavromatis K."/>
            <person name="Ivanova N."/>
            <person name="Brettin T."/>
            <person name="Detter J.C."/>
            <person name="Han C."/>
            <person name="Larimer F."/>
            <person name="Land M."/>
            <person name="Hauser L."/>
            <person name="Markowitz V."/>
            <person name="Cheng J.-F."/>
            <person name="Hugenholtz P."/>
            <person name="Woyke T."/>
            <person name="Wu D."/>
            <person name="Spring S."/>
            <person name="Schroeder M."/>
            <person name="Brambilla E."/>
            <person name="Klenk H.-P."/>
            <person name="Eisen J.A."/>
        </authorList>
    </citation>
    <scope>NUCLEOTIDE SEQUENCE [LARGE SCALE GENOMIC DNA]</scope>
    <source>
        <strain evidence="3">ATCC 49306 / DSM 6799 / DCB-1</strain>
    </source>
</reference>
<proteinExistence type="predicted"/>
<dbReference type="KEGG" id="dti:Desti_0739"/>
<dbReference type="AlphaFoldDB" id="I4C1M3"/>
<evidence type="ECO:0000313" key="2">
    <source>
        <dbReference type="EMBL" id="AFM23464.1"/>
    </source>
</evidence>
<keyword evidence="1" id="KW-0472">Membrane</keyword>
<organism evidence="2 3">
    <name type="scientific">Desulfomonile tiedjei (strain ATCC 49306 / DSM 6799 / DCB-1)</name>
    <dbReference type="NCBI Taxonomy" id="706587"/>
    <lineage>
        <taxon>Bacteria</taxon>
        <taxon>Pseudomonadati</taxon>
        <taxon>Thermodesulfobacteriota</taxon>
        <taxon>Desulfomonilia</taxon>
        <taxon>Desulfomonilales</taxon>
        <taxon>Desulfomonilaceae</taxon>
        <taxon>Desulfomonile</taxon>
    </lineage>
</organism>
<protein>
    <submittedName>
        <fullName evidence="2">Uncharacterized protein</fullName>
    </submittedName>
</protein>
<name>I4C1M3_DESTA</name>
<keyword evidence="1" id="KW-0812">Transmembrane</keyword>
<keyword evidence="3" id="KW-1185">Reference proteome</keyword>
<keyword evidence="1" id="KW-1133">Transmembrane helix</keyword>
<evidence type="ECO:0000256" key="1">
    <source>
        <dbReference type="SAM" id="Phobius"/>
    </source>
</evidence>
<dbReference type="STRING" id="706587.Desti_0739"/>
<gene>
    <name evidence="2" type="ordered locus">Desti_0739</name>
</gene>
<feature type="transmembrane region" description="Helical" evidence="1">
    <location>
        <begin position="33"/>
        <end position="53"/>
    </location>
</feature>
<evidence type="ECO:0000313" key="3">
    <source>
        <dbReference type="Proteomes" id="UP000006055"/>
    </source>
</evidence>
<sequence length="94" mass="10558">MKLEDFASTSRYCSEPGQKQSLRPFLIVVASDIYFAITVDVLVMSAVCSARLVRSRNEVEFGRILVPALLVERDGPERYDVTRVADFTPSFLVV</sequence>
<accession>I4C1M3</accession>